<proteinExistence type="predicted"/>
<dbReference type="Proteomes" id="UP000005143">
    <property type="component" value="Unassembled WGS sequence"/>
</dbReference>
<dbReference type="SUPFAM" id="SSF53756">
    <property type="entry name" value="UDP-Glycosyltransferase/glycogen phosphorylase"/>
    <property type="match status" value="1"/>
</dbReference>
<dbReference type="EMBL" id="AGUD01000222">
    <property type="protein sequence ID" value="EHN10417.1"/>
    <property type="molecule type" value="Genomic_DNA"/>
</dbReference>
<dbReference type="PANTHER" id="PTHR12526">
    <property type="entry name" value="GLYCOSYLTRANSFERASE"/>
    <property type="match status" value="1"/>
</dbReference>
<gene>
    <name evidence="4" type="ORF">PAI11_27320</name>
</gene>
<accession>H0E7D0</accession>
<name>H0E7D0_9ACTN</name>
<keyword evidence="2 4" id="KW-0808">Transferase</keyword>
<dbReference type="GO" id="GO:0016757">
    <property type="term" value="F:glycosyltransferase activity"/>
    <property type="evidence" value="ECO:0007669"/>
    <property type="project" value="UniProtKB-KW"/>
</dbReference>
<dbReference type="InterPro" id="IPR028098">
    <property type="entry name" value="Glyco_trans_4-like_N"/>
</dbReference>
<sequence length="370" mass="40373">MVIHDFAETFGGAERVTAELLAAFPGSELHVLAGRQQVADQMGAGDRWHPLLPSRSRLLRHYRLGAPVYPLLARAWRLPEADLVVSSSYGYAHGAHAPNRPPHLCYCHSPLRHVWSDAHDYSTGPLAQPGLRQAFGTYQRAMRALDRRAASNVDRFLTQSPYTGDQLRRVFGVEAALVPPPVDVDRFHPEPTGAHDDAFLFAGRLVEPYKRPGLVVEAFRRLPHLRVRIAGDGPARAELERIAPPNVTFLGQLGTAQVADEMRRAAAVLFPSVDDYGLIPVEAAASGRPVIAFDGGGARHTVIDGRTGVFFPRQDVDSLTAAIAAFDPDAWDPAAIRAHAEQWHPEGFRQALRAHADELLVASAHPGLSA</sequence>
<evidence type="ECO:0000256" key="2">
    <source>
        <dbReference type="ARBA" id="ARBA00022679"/>
    </source>
</evidence>
<organism evidence="4 5">
    <name type="scientific">Patulibacter medicamentivorans</name>
    <dbReference type="NCBI Taxonomy" id="1097667"/>
    <lineage>
        <taxon>Bacteria</taxon>
        <taxon>Bacillati</taxon>
        <taxon>Actinomycetota</taxon>
        <taxon>Thermoleophilia</taxon>
        <taxon>Solirubrobacterales</taxon>
        <taxon>Patulibacteraceae</taxon>
        <taxon>Patulibacter</taxon>
    </lineage>
</organism>
<dbReference type="AlphaFoldDB" id="H0E7D0"/>
<dbReference type="Gene3D" id="3.40.50.2000">
    <property type="entry name" value="Glycogen Phosphorylase B"/>
    <property type="match status" value="2"/>
</dbReference>
<keyword evidence="1" id="KW-0328">Glycosyltransferase</keyword>
<protein>
    <submittedName>
        <fullName evidence="4">Glycosyl transferase group 1</fullName>
    </submittedName>
</protein>
<dbReference type="Pfam" id="PF13439">
    <property type="entry name" value="Glyco_transf_4"/>
    <property type="match status" value="1"/>
</dbReference>
<keyword evidence="5" id="KW-1185">Reference proteome</keyword>
<evidence type="ECO:0000259" key="3">
    <source>
        <dbReference type="Pfam" id="PF13439"/>
    </source>
</evidence>
<feature type="domain" description="Glycosyltransferase subfamily 4-like N-terminal" evidence="3">
    <location>
        <begin position="10"/>
        <end position="186"/>
    </location>
</feature>
<comment type="caution">
    <text evidence="4">The sequence shown here is derived from an EMBL/GenBank/DDBJ whole genome shotgun (WGS) entry which is preliminary data.</text>
</comment>
<evidence type="ECO:0000313" key="5">
    <source>
        <dbReference type="Proteomes" id="UP000005143"/>
    </source>
</evidence>
<reference evidence="4 5" key="1">
    <citation type="journal article" date="2013" name="Biodegradation">
        <title>Quantitative proteomic analysis of ibuprofen-degrading Patulibacter sp. strain I11.</title>
        <authorList>
            <person name="Almeida B."/>
            <person name="Kjeldal H."/>
            <person name="Lolas I."/>
            <person name="Knudsen A.D."/>
            <person name="Carvalho G."/>
            <person name="Nielsen K.L."/>
            <person name="Barreto Crespo M.T."/>
            <person name="Stensballe A."/>
            <person name="Nielsen J.L."/>
        </authorList>
    </citation>
    <scope>NUCLEOTIDE SEQUENCE [LARGE SCALE GENOMIC DNA]</scope>
    <source>
        <strain evidence="4 5">I11</strain>
    </source>
</reference>
<evidence type="ECO:0000313" key="4">
    <source>
        <dbReference type="EMBL" id="EHN10417.1"/>
    </source>
</evidence>
<dbReference type="PANTHER" id="PTHR12526:SF584">
    <property type="entry name" value="GLYCOSYLTRANSFERASE"/>
    <property type="match status" value="1"/>
</dbReference>
<dbReference type="Pfam" id="PF13692">
    <property type="entry name" value="Glyco_trans_1_4"/>
    <property type="match status" value="1"/>
</dbReference>
<evidence type="ECO:0000256" key="1">
    <source>
        <dbReference type="ARBA" id="ARBA00022676"/>
    </source>
</evidence>